<evidence type="ECO:0000256" key="3">
    <source>
        <dbReference type="ARBA" id="ARBA00022475"/>
    </source>
</evidence>
<keyword evidence="10" id="KW-1185">Reference proteome</keyword>
<reference evidence="9 10" key="1">
    <citation type="journal article" date="2016" name="PLoS ONE">
        <title>Complete Genome Sequence and Comparative Genomics of a Novel Myxobacterium Myxococcus hansupus.</title>
        <authorList>
            <person name="Sharma G."/>
            <person name="Narwani T."/>
            <person name="Subramanian S."/>
        </authorList>
    </citation>
    <scope>NUCLEOTIDE SEQUENCE [LARGE SCALE GENOMIC DNA]</scope>
    <source>
        <strain evidence="10">mixupus</strain>
    </source>
</reference>
<feature type="transmembrane region" description="Helical" evidence="8">
    <location>
        <begin position="184"/>
        <end position="204"/>
    </location>
</feature>
<evidence type="ECO:0000256" key="7">
    <source>
        <dbReference type="ARBA" id="ARBA00023136"/>
    </source>
</evidence>
<dbReference type="PANTHER" id="PTHR11040:SF211">
    <property type="entry name" value="ZINC TRANSPORTER ZIP11"/>
    <property type="match status" value="1"/>
</dbReference>
<dbReference type="InterPro" id="IPR003689">
    <property type="entry name" value="ZIP"/>
</dbReference>
<keyword evidence="4 8" id="KW-0812">Transmembrane</keyword>
<comment type="similarity">
    <text evidence="2">Belongs to the ZIP transporter (TC 2.A.5) family.</text>
</comment>
<name>A0A0H4WWA0_9BACT</name>
<dbReference type="AlphaFoldDB" id="A0A0H4WWA0"/>
<feature type="transmembrane region" description="Helical" evidence="8">
    <location>
        <begin position="76"/>
        <end position="96"/>
    </location>
</feature>
<evidence type="ECO:0000256" key="6">
    <source>
        <dbReference type="ARBA" id="ARBA00022989"/>
    </source>
</evidence>
<evidence type="ECO:0000256" key="1">
    <source>
        <dbReference type="ARBA" id="ARBA00004651"/>
    </source>
</evidence>
<dbReference type="GO" id="GO:0005886">
    <property type="term" value="C:plasma membrane"/>
    <property type="evidence" value="ECO:0007669"/>
    <property type="project" value="UniProtKB-SubCell"/>
</dbReference>
<feature type="transmembrane region" description="Helical" evidence="8">
    <location>
        <begin position="44"/>
        <end position="64"/>
    </location>
</feature>
<evidence type="ECO:0000313" key="9">
    <source>
        <dbReference type="EMBL" id="AKQ65898.1"/>
    </source>
</evidence>
<dbReference type="eggNOG" id="COG0428">
    <property type="taxonomic scope" value="Bacteria"/>
</dbReference>
<feature type="transmembrane region" description="Helical" evidence="8">
    <location>
        <begin position="210"/>
        <end position="231"/>
    </location>
</feature>
<dbReference type="KEGG" id="mym:A176_002810"/>
<protein>
    <submittedName>
        <fullName evidence="9">Metal transporter, ZIP family</fullName>
    </submittedName>
</protein>
<accession>A0A0H4WWA0</accession>
<keyword evidence="3" id="KW-1003">Cell membrane</keyword>
<evidence type="ECO:0000256" key="5">
    <source>
        <dbReference type="ARBA" id="ARBA00022833"/>
    </source>
</evidence>
<evidence type="ECO:0000256" key="8">
    <source>
        <dbReference type="SAM" id="Phobius"/>
    </source>
</evidence>
<dbReference type="Pfam" id="PF02535">
    <property type="entry name" value="Zip"/>
    <property type="match status" value="1"/>
</dbReference>
<evidence type="ECO:0000256" key="4">
    <source>
        <dbReference type="ARBA" id="ARBA00022692"/>
    </source>
</evidence>
<dbReference type="PATRIC" id="fig|1297742.4.peg.2837"/>
<dbReference type="GO" id="GO:0005385">
    <property type="term" value="F:zinc ion transmembrane transporter activity"/>
    <property type="evidence" value="ECO:0007669"/>
    <property type="project" value="TreeGrafter"/>
</dbReference>
<comment type="subcellular location">
    <subcellularLocation>
        <location evidence="1">Cell membrane</location>
        <topology evidence="1">Multi-pass membrane protein</topology>
    </subcellularLocation>
</comment>
<gene>
    <name evidence="9" type="ORF">A176_002810</name>
</gene>
<dbReference type="OrthoDB" id="9787346at2"/>
<keyword evidence="5" id="KW-0862">Zinc</keyword>
<dbReference type="Proteomes" id="UP000009026">
    <property type="component" value="Chromosome"/>
</dbReference>
<keyword evidence="7 8" id="KW-0472">Membrane</keyword>
<feature type="transmembrane region" description="Helical" evidence="8">
    <location>
        <begin position="12"/>
        <end position="32"/>
    </location>
</feature>
<dbReference type="STRING" id="1297742.A176_002810"/>
<dbReference type="PANTHER" id="PTHR11040">
    <property type="entry name" value="ZINC/IRON TRANSPORTER"/>
    <property type="match status" value="1"/>
</dbReference>
<organism evidence="9 10">
    <name type="scientific">Pseudomyxococcus hansupus</name>
    <dbReference type="NCBI Taxonomy" id="1297742"/>
    <lineage>
        <taxon>Bacteria</taxon>
        <taxon>Pseudomonadati</taxon>
        <taxon>Myxococcota</taxon>
        <taxon>Myxococcia</taxon>
        <taxon>Myxococcales</taxon>
        <taxon>Cystobacterineae</taxon>
        <taxon>Myxococcaceae</taxon>
        <taxon>Pseudomyxococcus</taxon>
    </lineage>
</organism>
<dbReference type="EMBL" id="CP012109">
    <property type="protein sequence ID" value="AKQ65898.1"/>
    <property type="molecule type" value="Genomic_DNA"/>
</dbReference>
<keyword evidence="6 8" id="KW-1133">Transmembrane helix</keyword>
<evidence type="ECO:0000313" key="10">
    <source>
        <dbReference type="Proteomes" id="UP000009026"/>
    </source>
</evidence>
<evidence type="ECO:0000256" key="2">
    <source>
        <dbReference type="ARBA" id="ARBA00006939"/>
    </source>
</evidence>
<feature type="transmembrane region" description="Helical" evidence="8">
    <location>
        <begin position="117"/>
        <end position="133"/>
    </location>
</feature>
<sequence>MEHWGIEGMWAGLVASLLAGMATGLGALPVLVTSELSRKAQDRMLGFSAGVMLAATSFSLVIPAMELVRGQGHDGLSAALRVAAAVLAGGLFLRIWHDLMPHEHALKGHEGHGGAKWNSVLLFVLAMTLHNFPEGLAVGVSFAAPQPELGMSVALGIGAQNIPEGLVVALALRATGASATRAAVLALLTGLVEPVGALVGLGALSLSSALLPWGLAFAGGAMLYVISHEMIPESHRGGFEREATTGLMWGFVLALVLDMSLG</sequence>
<proteinExistence type="inferred from homology"/>
<feature type="transmembrane region" description="Helical" evidence="8">
    <location>
        <begin position="153"/>
        <end position="172"/>
    </location>
</feature>